<name>A0A915ESA7_9BILA</name>
<evidence type="ECO:0000259" key="7">
    <source>
        <dbReference type="PROSITE" id="PS50071"/>
    </source>
</evidence>
<keyword evidence="3 5" id="KW-0371">Homeobox</keyword>
<evidence type="ECO:0000256" key="4">
    <source>
        <dbReference type="ARBA" id="ARBA00023242"/>
    </source>
</evidence>
<comment type="subcellular location">
    <subcellularLocation>
        <location evidence="1 5 6">Nucleus</location>
    </subcellularLocation>
</comment>
<dbReference type="PROSITE" id="PS00027">
    <property type="entry name" value="HOMEOBOX_1"/>
    <property type="match status" value="1"/>
</dbReference>
<dbReference type="AlphaFoldDB" id="A0A915ESA7"/>
<sequence length="115" mass="13761">MQASQEENCINSQRRLRTNFSEYQSRALELSFQQSHYPEQAVKREMALKLRLPEDRITVWFQNRRAKWRRKESRQRDKLTAMSIKPANNFDQTQKIVNFQNLGRCMAVNRAAITQ</sequence>
<evidence type="ECO:0000256" key="6">
    <source>
        <dbReference type="RuleBase" id="RU000682"/>
    </source>
</evidence>
<evidence type="ECO:0000256" key="1">
    <source>
        <dbReference type="ARBA" id="ARBA00004123"/>
    </source>
</evidence>
<dbReference type="InterPro" id="IPR009057">
    <property type="entry name" value="Homeodomain-like_sf"/>
</dbReference>
<dbReference type="Proteomes" id="UP000887574">
    <property type="component" value="Unplaced"/>
</dbReference>
<keyword evidence="8" id="KW-1185">Reference proteome</keyword>
<dbReference type="WBParaSite" id="jg8417">
    <property type="protein sequence ID" value="jg8417"/>
    <property type="gene ID" value="jg8417"/>
</dbReference>
<evidence type="ECO:0000256" key="5">
    <source>
        <dbReference type="PROSITE-ProRule" id="PRU00108"/>
    </source>
</evidence>
<dbReference type="Pfam" id="PF00046">
    <property type="entry name" value="Homeodomain"/>
    <property type="match status" value="1"/>
</dbReference>
<dbReference type="InterPro" id="IPR001356">
    <property type="entry name" value="HD"/>
</dbReference>
<keyword evidence="2 5" id="KW-0238">DNA-binding</keyword>
<dbReference type="PANTHER" id="PTHR24329">
    <property type="entry name" value="HOMEOBOX PROTEIN ARISTALESS"/>
    <property type="match status" value="1"/>
</dbReference>
<reference evidence="9" key="1">
    <citation type="submission" date="2022-11" db="UniProtKB">
        <authorList>
            <consortium name="WormBaseParasite"/>
        </authorList>
    </citation>
    <scope>IDENTIFICATION</scope>
</reference>
<feature type="domain" description="Homeobox" evidence="7">
    <location>
        <begin position="11"/>
        <end position="71"/>
    </location>
</feature>
<organism evidence="8 9">
    <name type="scientific">Ditylenchus dipsaci</name>
    <dbReference type="NCBI Taxonomy" id="166011"/>
    <lineage>
        <taxon>Eukaryota</taxon>
        <taxon>Metazoa</taxon>
        <taxon>Ecdysozoa</taxon>
        <taxon>Nematoda</taxon>
        <taxon>Chromadorea</taxon>
        <taxon>Rhabditida</taxon>
        <taxon>Tylenchina</taxon>
        <taxon>Tylenchomorpha</taxon>
        <taxon>Sphaerularioidea</taxon>
        <taxon>Anguinidae</taxon>
        <taxon>Anguininae</taxon>
        <taxon>Ditylenchus</taxon>
    </lineage>
</organism>
<evidence type="ECO:0000313" key="8">
    <source>
        <dbReference type="Proteomes" id="UP000887574"/>
    </source>
</evidence>
<dbReference type="SMART" id="SM00389">
    <property type="entry name" value="HOX"/>
    <property type="match status" value="1"/>
</dbReference>
<evidence type="ECO:0000313" key="9">
    <source>
        <dbReference type="WBParaSite" id="jg8417"/>
    </source>
</evidence>
<dbReference type="PROSITE" id="PS50071">
    <property type="entry name" value="HOMEOBOX_2"/>
    <property type="match status" value="1"/>
</dbReference>
<dbReference type="SUPFAM" id="SSF46689">
    <property type="entry name" value="Homeodomain-like"/>
    <property type="match status" value="1"/>
</dbReference>
<dbReference type="PANTHER" id="PTHR24329:SF556">
    <property type="entry name" value="HOMEOBOX PROTEIN DSC-1"/>
    <property type="match status" value="1"/>
</dbReference>
<dbReference type="Gene3D" id="1.10.10.60">
    <property type="entry name" value="Homeodomain-like"/>
    <property type="match status" value="1"/>
</dbReference>
<accession>A0A915ESA7</accession>
<keyword evidence="4 5" id="KW-0539">Nucleus</keyword>
<evidence type="ECO:0000256" key="2">
    <source>
        <dbReference type="ARBA" id="ARBA00023125"/>
    </source>
</evidence>
<dbReference type="InterPro" id="IPR050649">
    <property type="entry name" value="Paired_Homeobox_TFs"/>
</dbReference>
<proteinExistence type="predicted"/>
<dbReference type="GO" id="GO:0000981">
    <property type="term" value="F:DNA-binding transcription factor activity, RNA polymerase II-specific"/>
    <property type="evidence" value="ECO:0007669"/>
    <property type="project" value="InterPro"/>
</dbReference>
<evidence type="ECO:0000256" key="3">
    <source>
        <dbReference type="ARBA" id="ARBA00023155"/>
    </source>
</evidence>
<feature type="DNA-binding region" description="Homeobox" evidence="5">
    <location>
        <begin position="13"/>
        <end position="72"/>
    </location>
</feature>
<protein>
    <submittedName>
        <fullName evidence="9">Homeobox domain-containing protein</fullName>
    </submittedName>
</protein>
<dbReference type="CDD" id="cd00086">
    <property type="entry name" value="homeodomain"/>
    <property type="match status" value="1"/>
</dbReference>
<dbReference type="InterPro" id="IPR017970">
    <property type="entry name" value="Homeobox_CS"/>
</dbReference>
<dbReference type="GO" id="GO:0005634">
    <property type="term" value="C:nucleus"/>
    <property type="evidence" value="ECO:0007669"/>
    <property type="project" value="UniProtKB-SubCell"/>
</dbReference>
<dbReference type="GO" id="GO:0000977">
    <property type="term" value="F:RNA polymerase II transcription regulatory region sequence-specific DNA binding"/>
    <property type="evidence" value="ECO:0007669"/>
    <property type="project" value="TreeGrafter"/>
</dbReference>